<dbReference type="Pfam" id="PF06863">
    <property type="entry name" value="DUF1254"/>
    <property type="match status" value="1"/>
</dbReference>
<dbReference type="OrthoDB" id="9777345at2"/>
<dbReference type="Pfam" id="PF06742">
    <property type="entry name" value="DUF1214"/>
    <property type="match status" value="1"/>
</dbReference>
<gene>
    <name evidence="4" type="ORF">SAMN05444159_3475</name>
</gene>
<sequence length="480" mass="52543">MLTKRDLLRSAALAAITASTAKSVPVQAQTNADRPGFLKAKDIAEAGFIYGLPIVMGYGVMYEFAVDRNSGQYKAPFNQIANAANVFTYKDTAVVTPNSDTPYSVVWMDLRAEPLVLSVPPVDPKRYYSVMLCDGNTYNYGYIGTRATGSEAGDYMVVAPDWKGATPPGIKKVFRSSTQFSMAIYRTQLFSPDDLDNVKKVQAGYKVQTLSAYLKQPATTAAATIDFPEIDKELAKTNFFDYLDFALQFAPAQENEKEIRAQLASIGVGPGKTFNFKDLPLEQKLEVGLGMKEGEKKVDEAVANAGKAINGWRVSSLFGDSAFFNGDWLKRAAGAKGGIYGNDAAEAMYPARRTDSDGQTLDGSQHNYTLTFPAGQLPPVNAFWSLTMYDGKSQLLIENPINRYLINSPMLATMKTNADGSLTLYIQNKSPGADKESNWLPAPNGPIYLVLRLYWPKVEPPSILPVGEGTWQPPDIKRVS</sequence>
<evidence type="ECO:0000313" key="5">
    <source>
        <dbReference type="Proteomes" id="UP000189935"/>
    </source>
</evidence>
<keyword evidence="1" id="KW-0732">Signal</keyword>
<feature type="domain" description="DUF1214" evidence="2">
    <location>
        <begin position="346"/>
        <end position="457"/>
    </location>
</feature>
<name>A0A1M6T5M9_9BRAD</name>
<dbReference type="RefSeq" id="WP_079539716.1">
    <property type="nucleotide sequence ID" value="NZ_LT670844.1"/>
</dbReference>
<reference evidence="4 5" key="1">
    <citation type="submission" date="2016-11" db="EMBL/GenBank/DDBJ databases">
        <authorList>
            <person name="Jaros S."/>
            <person name="Januszkiewicz K."/>
            <person name="Wedrychowicz H."/>
        </authorList>
    </citation>
    <scope>NUCLEOTIDE SEQUENCE [LARGE SCALE GENOMIC DNA]</scope>
    <source>
        <strain evidence="4 5">GAS499</strain>
    </source>
</reference>
<proteinExistence type="predicted"/>
<dbReference type="InterPro" id="IPR010621">
    <property type="entry name" value="DUF1214"/>
</dbReference>
<dbReference type="InterPro" id="IPR037050">
    <property type="entry name" value="DUF1254_sf"/>
</dbReference>
<dbReference type="EMBL" id="LT670844">
    <property type="protein sequence ID" value="SHK52267.1"/>
    <property type="molecule type" value="Genomic_DNA"/>
</dbReference>
<evidence type="ECO:0000259" key="2">
    <source>
        <dbReference type="Pfam" id="PF06742"/>
    </source>
</evidence>
<dbReference type="InterPro" id="IPR010679">
    <property type="entry name" value="DUF1254"/>
</dbReference>
<accession>A0A1M6T5M9</accession>
<organism evidence="4 5">
    <name type="scientific">Bradyrhizobium lablabi</name>
    <dbReference type="NCBI Taxonomy" id="722472"/>
    <lineage>
        <taxon>Bacteria</taxon>
        <taxon>Pseudomonadati</taxon>
        <taxon>Pseudomonadota</taxon>
        <taxon>Alphaproteobacteria</taxon>
        <taxon>Hyphomicrobiales</taxon>
        <taxon>Nitrobacteraceae</taxon>
        <taxon>Bradyrhizobium</taxon>
    </lineage>
</organism>
<evidence type="ECO:0000256" key="1">
    <source>
        <dbReference type="SAM" id="SignalP"/>
    </source>
</evidence>
<protein>
    <submittedName>
        <fullName evidence="4">Uncharacterized conserved protein</fullName>
    </submittedName>
</protein>
<feature type="signal peptide" evidence="1">
    <location>
        <begin position="1"/>
        <end position="28"/>
    </location>
</feature>
<dbReference type="PANTHER" id="PTHR36509:SF2">
    <property type="entry name" value="BLL3101 PROTEIN"/>
    <property type="match status" value="1"/>
</dbReference>
<dbReference type="PANTHER" id="PTHR36509">
    <property type="entry name" value="BLL3101 PROTEIN"/>
    <property type="match status" value="1"/>
</dbReference>
<dbReference type="Gene3D" id="2.60.120.600">
    <property type="entry name" value="Domain of unknown function DUF1214, C-terminal domain"/>
    <property type="match status" value="1"/>
</dbReference>
<feature type="chain" id="PRO_5013020013" evidence="1">
    <location>
        <begin position="29"/>
        <end position="480"/>
    </location>
</feature>
<dbReference type="Proteomes" id="UP000189935">
    <property type="component" value="Chromosome I"/>
</dbReference>
<dbReference type="Gene3D" id="2.60.40.1610">
    <property type="entry name" value="Domain of unknown function DUF1254"/>
    <property type="match status" value="1"/>
</dbReference>
<dbReference type="AlphaFoldDB" id="A0A1M6T5M9"/>
<evidence type="ECO:0000259" key="3">
    <source>
        <dbReference type="Pfam" id="PF06863"/>
    </source>
</evidence>
<dbReference type="InterPro" id="IPR037049">
    <property type="entry name" value="DUF1214_C_sf"/>
</dbReference>
<feature type="domain" description="DUF1254" evidence="3">
    <location>
        <begin position="77"/>
        <end position="208"/>
    </location>
</feature>
<evidence type="ECO:0000313" key="4">
    <source>
        <dbReference type="EMBL" id="SHK52267.1"/>
    </source>
</evidence>
<dbReference type="SUPFAM" id="SSF160935">
    <property type="entry name" value="VPA0735-like"/>
    <property type="match status" value="1"/>
</dbReference>